<sequence length="329" mass="37266">MEAVSSSSFWWLKSSKSIQDFPKNEDDIGNITSTPKQTDDPSTISSSLREFLEKEKALQSPGDVDTDIGSIIEEINKLAAESPLGPYEVTGGERSIEEIMREAEKIYLESSKSFEQLSVRSRTSANLSVSLNESLKSTPTPKSASPLPLDSEKVVVEKDPPNENLDRDESYSDDFTQGDESELEIAENLDVPPLELDNLKDEEEKTSKEHFIEESVKTDEIIKIDELLSNIPDKTDDYIINDFEFKNDLIEKQIEILQKKAGTINIASVQDPEYLKNESVIKRLEQENRDLLENISVLKVRLLKNSLVIYLAYVYYNINTKGFYNSFST</sequence>
<feature type="compositionally biased region" description="Polar residues" evidence="2">
    <location>
        <begin position="30"/>
        <end position="45"/>
    </location>
</feature>
<feature type="coiled-coil region" evidence="1">
    <location>
        <begin position="240"/>
        <end position="301"/>
    </location>
</feature>
<feature type="compositionally biased region" description="Basic and acidic residues" evidence="2">
    <location>
        <begin position="150"/>
        <end position="170"/>
    </location>
</feature>
<evidence type="ECO:0000256" key="1">
    <source>
        <dbReference type="SAM" id="Coils"/>
    </source>
</evidence>
<feature type="compositionally biased region" description="Polar residues" evidence="2">
    <location>
        <begin position="132"/>
        <end position="143"/>
    </location>
</feature>
<feature type="region of interest" description="Disordered" evidence="2">
    <location>
        <begin position="20"/>
        <end position="45"/>
    </location>
</feature>
<feature type="region of interest" description="Disordered" evidence="2">
    <location>
        <begin position="132"/>
        <end position="180"/>
    </location>
</feature>
<evidence type="ECO:0000313" key="3">
    <source>
        <dbReference type="EMBL" id="KAF2896190.1"/>
    </source>
</evidence>
<keyword evidence="1" id="KW-0175">Coiled coil</keyword>
<gene>
    <name evidence="3" type="ORF">ILUMI_09986</name>
</gene>
<organism evidence="3 4">
    <name type="scientific">Ignelater luminosus</name>
    <name type="common">Cucubano</name>
    <name type="synonym">Pyrophorus luminosus</name>
    <dbReference type="NCBI Taxonomy" id="2038154"/>
    <lineage>
        <taxon>Eukaryota</taxon>
        <taxon>Metazoa</taxon>
        <taxon>Ecdysozoa</taxon>
        <taxon>Arthropoda</taxon>
        <taxon>Hexapoda</taxon>
        <taxon>Insecta</taxon>
        <taxon>Pterygota</taxon>
        <taxon>Neoptera</taxon>
        <taxon>Endopterygota</taxon>
        <taxon>Coleoptera</taxon>
        <taxon>Polyphaga</taxon>
        <taxon>Elateriformia</taxon>
        <taxon>Elateroidea</taxon>
        <taxon>Elateridae</taxon>
        <taxon>Agrypninae</taxon>
        <taxon>Pyrophorini</taxon>
        <taxon>Ignelater</taxon>
    </lineage>
</organism>
<dbReference type="Proteomes" id="UP000801492">
    <property type="component" value="Unassembled WGS sequence"/>
</dbReference>
<comment type="caution">
    <text evidence="3">The sequence shown here is derived from an EMBL/GenBank/DDBJ whole genome shotgun (WGS) entry which is preliminary data.</text>
</comment>
<proteinExistence type="predicted"/>
<dbReference type="OrthoDB" id="6779992at2759"/>
<evidence type="ECO:0000313" key="4">
    <source>
        <dbReference type="Proteomes" id="UP000801492"/>
    </source>
</evidence>
<keyword evidence="4" id="KW-1185">Reference proteome</keyword>
<reference evidence="3" key="1">
    <citation type="submission" date="2019-08" db="EMBL/GenBank/DDBJ databases">
        <title>The genome of the North American firefly Photinus pyralis.</title>
        <authorList>
            <consortium name="Photinus pyralis genome working group"/>
            <person name="Fallon T.R."/>
            <person name="Sander Lower S.E."/>
            <person name="Weng J.-K."/>
        </authorList>
    </citation>
    <scope>NUCLEOTIDE SEQUENCE</scope>
    <source>
        <strain evidence="3">TRF0915ILg1</strain>
        <tissue evidence="3">Whole body</tissue>
    </source>
</reference>
<dbReference type="EMBL" id="VTPC01005304">
    <property type="protein sequence ID" value="KAF2896190.1"/>
    <property type="molecule type" value="Genomic_DNA"/>
</dbReference>
<dbReference type="AlphaFoldDB" id="A0A8K0G946"/>
<name>A0A8K0G946_IGNLU</name>
<accession>A0A8K0G946</accession>
<protein>
    <submittedName>
        <fullName evidence="3">Uncharacterized protein</fullName>
    </submittedName>
</protein>
<evidence type="ECO:0000256" key="2">
    <source>
        <dbReference type="SAM" id="MobiDB-lite"/>
    </source>
</evidence>